<protein>
    <submittedName>
        <fullName evidence="1">Uncharacterized protein</fullName>
    </submittedName>
</protein>
<organism evidence="1">
    <name type="scientific">Rhizophora mucronata</name>
    <name type="common">Asiatic mangrove</name>
    <dbReference type="NCBI Taxonomy" id="61149"/>
    <lineage>
        <taxon>Eukaryota</taxon>
        <taxon>Viridiplantae</taxon>
        <taxon>Streptophyta</taxon>
        <taxon>Embryophyta</taxon>
        <taxon>Tracheophyta</taxon>
        <taxon>Spermatophyta</taxon>
        <taxon>Magnoliopsida</taxon>
        <taxon>eudicotyledons</taxon>
        <taxon>Gunneridae</taxon>
        <taxon>Pentapetalae</taxon>
        <taxon>rosids</taxon>
        <taxon>fabids</taxon>
        <taxon>Malpighiales</taxon>
        <taxon>Rhizophoraceae</taxon>
        <taxon>Rhizophora</taxon>
    </lineage>
</organism>
<name>A0A2P2PIP3_RHIMU</name>
<dbReference type="AlphaFoldDB" id="A0A2P2PIP3"/>
<sequence>MVACNTRVPEYLGKSELGKMYPRCNQWFLCLCMLRP</sequence>
<dbReference type="EMBL" id="GGEC01074121">
    <property type="protein sequence ID" value="MBX54605.1"/>
    <property type="molecule type" value="Transcribed_RNA"/>
</dbReference>
<proteinExistence type="predicted"/>
<evidence type="ECO:0000313" key="1">
    <source>
        <dbReference type="EMBL" id="MBX54605.1"/>
    </source>
</evidence>
<reference evidence="1" key="1">
    <citation type="submission" date="2018-02" db="EMBL/GenBank/DDBJ databases">
        <title>Rhizophora mucronata_Transcriptome.</title>
        <authorList>
            <person name="Meera S.P."/>
            <person name="Sreeshan A."/>
            <person name="Augustine A."/>
        </authorList>
    </citation>
    <scope>NUCLEOTIDE SEQUENCE</scope>
    <source>
        <tissue evidence="1">Leaf</tissue>
    </source>
</reference>
<accession>A0A2P2PIP3</accession>